<keyword evidence="3" id="KW-1185">Reference proteome</keyword>
<dbReference type="PANTHER" id="PTHR33112">
    <property type="entry name" value="DOMAIN PROTEIN, PUTATIVE-RELATED"/>
    <property type="match status" value="1"/>
</dbReference>
<protein>
    <submittedName>
        <fullName evidence="2">HET-domain-containing protein</fullName>
    </submittedName>
</protein>
<dbReference type="PANTHER" id="PTHR33112:SF1">
    <property type="entry name" value="HETEROKARYON INCOMPATIBILITY DOMAIN-CONTAINING PROTEIN"/>
    <property type="match status" value="1"/>
</dbReference>
<sequence length="198" mass="22462">WVKHCDDHDRSTCQPVPIASLQDLKVIDCSSHIVVSAPAKCEFAALSYVWGDIPFISGGKKPDLLDLPRTIEDAITMTNALGYQYLSVDRYSVDQGDPEDVHRQVSQMGFIYAAVKVTLIASSGVNPTHGLPGLRPGIRQPYSFRYERVGRNHLVALPGHSTMDIRRSAWWRRAWTFQECYMSKRRVFFTDRQALFVC</sequence>
<dbReference type="AlphaFoldDB" id="A0A9P4LSK0"/>
<dbReference type="OrthoDB" id="5428863at2759"/>
<evidence type="ECO:0000313" key="3">
    <source>
        <dbReference type="Proteomes" id="UP000799777"/>
    </source>
</evidence>
<proteinExistence type="predicted"/>
<dbReference type="Pfam" id="PF06985">
    <property type="entry name" value="HET"/>
    <property type="match status" value="1"/>
</dbReference>
<comment type="caution">
    <text evidence="2">The sequence shown here is derived from an EMBL/GenBank/DDBJ whole genome shotgun (WGS) entry which is preliminary data.</text>
</comment>
<feature type="non-terminal residue" evidence="2">
    <location>
        <position position="198"/>
    </location>
</feature>
<dbReference type="EMBL" id="ML978157">
    <property type="protein sequence ID" value="KAF2035610.1"/>
    <property type="molecule type" value="Genomic_DNA"/>
</dbReference>
<feature type="domain" description="Heterokaryon incompatibility" evidence="1">
    <location>
        <begin position="43"/>
        <end position="179"/>
    </location>
</feature>
<feature type="non-terminal residue" evidence="2">
    <location>
        <position position="1"/>
    </location>
</feature>
<reference evidence="2" key="1">
    <citation type="journal article" date="2020" name="Stud. Mycol.">
        <title>101 Dothideomycetes genomes: a test case for predicting lifestyles and emergence of pathogens.</title>
        <authorList>
            <person name="Haridas S."/>
            <person name="Albert R."/>
            <person name="Binder M."/>
            <person name="Bloem J."/>
            <person name="Labutti K."/>
            <person name="Salamov A."/>
            <person name="Andreopoulos B."/>
            <person name="Baker S."/>
            <person name="Barry K."/>
            <person name="Bills G."/>
            <person name="Bluhm B."/>
            <person name="Cannon C."/>
            <person name="Castanera R."/>
            <person name="Culley D."/>
            <person name="Daum C."/>
            <person name="Ezra D."/>
            <person name="Gonzalez J."/>
            <person name="Henrissat B."/>
            <person name="Kuo A."/>
            <person name="Liang C."/>
            <person name="Lipzen A."/>
            <person name="Lutzoni F."/>
            <person name="Magnuson J."/>
            <person name="Mondo S."/>
            <person name="Nolan M."/>
            <person name="Ohm R."/>
            <person name="Pangilinan J."/>
            <person name="Park H.-J."/>
            <person name="Ramirez L."/>
            <person name="Alfaro M."/>
            <person name="Sun H."/>
            <person name="Tritt A."/>
            <person name="Yoshinaga Y."/>
            <person name="Zwiers L.-H."/>
            <person name="Turgeon B."/>
            <person name="Goodwin S."/>
            <person name="Spatafora J."/>
            <person name="Crous P."/>
            <person name="Grigoriev I."/>
        </authorList>
    </citation>
    <scope>NUCLEOTIDE SEQUENCE</scope>
    <source>
        <strain evidence="2">CBS 110217</strain>
    </source>
</reference>
<evidence type="ECO:0000313" key="2">
    <source>
        <dbReference type="EMBL" id="KAF2035610.1"/>
    </source>
</evidence>
<dbReference type="InterPro" id="IPR010730">
    <property type="entry name" value="HET"/>
</dbReference>
<organism evidence="2 3">
    <name type="scientific">Setomelanomma holmii</name>
    <dbReference type="NCBI Taxonomy" id="210430"/>
    <lineage>
        <taxon>Eukaryota</taxon>
        <taxon>Fungi</taxon>
        <taxon>Dikarya</taxon>
        <taxon>Ascomycota</taxon>
        <taxon>Pezizomycotina</taxon>
        <taxon>Dothideomycetes</taxon>
        <taxon>Pleosporomycetidae</taxon>
        <taxon>Pleosporales</taxon>
        <taxon>Pleosporineae</taxon>
        <taxon>Phaeosphaeriaceae</taxon>
        <taxon>Setomelanomma</taxon>
    </lineage>
</organism>
<accession>A0A9P4LSK0</accession>
<dbReference type="Proteomes" id="UP000799777">
    <property type="component" value="Unassembled WGS sequence"/>
</dbReference>
<gene>
    <name evidence="2" type="ORF">EK21DRAFT_47736</name>
</gene>
<evidence type="ECO:0000259" key="1">
    <source>
        <dbReference type="Pfam" id="PF06985"/>
    </source>
</evidence>
<name>A0A9P4LSK0_9PLEO</name>